<dbReference type="RefSeq" id="WP_054723626.1">
    <property type="nucleotide sequence ID" value="NZ_CP012898.1"/>
</dbReference>
<evidence type="ECO:0000313" key="2">
    <source>
        <dbReference type="EMBL" id="ALJ03645.1"/>
    </source>
</evidence>
<protein>
    <recommendedName>
        <fullName evidence="4">DUF748 domain-containing protein</fullName>
    </recommendedName>
</protein>
<dbReference type="KEGG" id="ahz:APS56_00110"/>
<evidence type="ECO:0008006" key="4">
    <source>
        <dbReference type="Google" id="ProtNLM"/>
    </source>
</evidence>
<dbReference type="Proteomes" id="UP000057981">
    <property type="component" value="Chromosome"/>
</dbReference>
<sequence>MNSRLKKVIIVSVGISVLLLVSVVILNYIIKNKLKNQIENTPETVEILYESVEVDVLNGSAKLLKPLISVYGKTTGEINVQIGLESLQVGGFGYWNFFTNDIISVDNLIINQPNVKYYHNAKVNSSSYKNGTNIGLKQLVYIKSFQIQDADVEVYDVSNDSLMLKTEKLNFQMDLIEINPSKEIKLTGYNDFTLSSNAVFYSVNSYENLNLEHLKITSIASKFKGLKLKTKYSKETLSHKISVERDHFDLVVDSVEISNQKFGFKQDSLFYFKSECVDFYQPNFIVYRDKLVVDDMSYKPLYSKSLRDLDFEMTLNVLHLNNASVTYIEKVKKDTQGGQLLFSKLNAEITNLSNTYTKENTLTSANIEAVFMEATPLRVQWDFDVNNRADEFIFEGELGKLNADSMNQFMIPNLNVRLEGEINKTYFTINGNDNTSRIDLKLRYDDFDVVVLKENGKEENKFLSGLVNIFVSKDSKDKSDEFRHGSKSDIERVKNKSVFNYLWLNIQAGLLNAMTGDGKKNETD</sequence>
<keyword evidence="3" id="KW-1185">Reference proteome</keyword>
<organism evidence="2 3">
    <name type="scientific">Pseudalgibacter alginicilyticus</name>
    <dbReference type="NCBI Taxonomy" id="1736674"/>
    <lineage>
        <taxon>Bacteria</taxon>
        <taxon>Pseudomonadati</taxon>
        <taxon>Bacteroidota</taxon>
        <taxon>Flavobacteriia</taxon>
        <taxon>Flavobacteriales</taxon>
        <taxon>Flavobacteriaceae</taxon>
        <taxon>Pseudalgibacter</taxon>
    </lineage>
</organism>
<evidence type="ECO:0000313" key="3">
    <source>
        <dbReference type="Proteomes" id="UP000057981"/>
    </source>
</evidence>
<gene>
    <name evidence="2" type="ORF">APS56_00110</name>
</gene>
<name>A0A0P0CHA4_9FLAO</name>
<accession>A0A0P0CHA4</accession>
<keyword evidence="1" id="KW-0812">Transmembrane</keyword>
<keyword evidence="1" id="KW-1133">Transmembrane helix</keyword>
<dbReference type="AlphaFoldDB" id="A0A0P0CHA4"/>
<reference evidence="2 3" key="1">
    <citation type="submission" date="2015-10" db="EMBL/GenBank/DDBJ databases">
        <authorList>
            <person name="Gilbert D.G."/>
        </authorList>
    </citation>
    <scope>NUCLEOTIDE SEQUENCE [LARGE SCALE GENOMIC DNA]</scope>
    <source>
        <strain evidence="3">HZ-22</strain>
    </source>
</reference>
<dbReference type="STRING" id="1736674.APS56_00110"/>
<evidence type="ECO:0000256" key="1">
    <source>
        <dbReference type="SAM" id="Phobius"/>
    </source>
</evidence>
<dbReference type="EMBL" id="CP012898">
    <property type="protein sequence ID" value="ALJ03645.1"/>
    <property type="molecule type" value="Genomic_DNA"/>
</dbReference>
<proteinExistence type="predicted"/>
<dbReference type="OrthoDB" id="1412480at2"/>
<keyword evidence="1" id="KW-0472">Membrane</keyword>
<feature type="transmembrane region" description="Helical" evidence="1">
    <location>
        <begin position="7"/>
        <end position="30"/>
    </location>
</feature>